<organism evidence="1 2">
    <name type="scientific">Pseudocercospora eumusae</name>
    <dbReference type="NCBI Taxonomy" id="321146"/>
    <lineage>
        <taxon>Eukaryota</taxon>
        <taxon>Fungi</taxon>
        <taxon>Dikarya</taxon>
        <taxon>Ascomycota</taxon>
        <taxon>Pezizomycotina</taxon>
        <taxon>Dothideomycetes</taxon>
        <taxon>Dothideomycetidae</taxon>
        <taxon>Mycosphaerellales</taxon>
        <taxon>Mycosphaerellaceae</taxon>
        <taxon>Pseudocercospora</taxon>
    </lineage>
</organism>
<comment type="caution">
    <text evidence="1">The sequence shown here is derived from an EMBL/GenBank/DDBJ whole genome shotgun (WGS) entry which is preliminary data.</text>
</comment>
<protein>
    <submittedName>
        <fullName evidence="1">Uncharacterized protein</fullName>
    </submittedName>
</protein>
<accession>A0A139HFR0</accession>
<evidence type="ECO:0000313" key="2">
    <source>
        <dbReference type="Proteomes" id="UP000070133"/>
    </source>
</evidence>
<gene>
    <name evidence="1" type="ORF">AC578_3822</name>
</gene>
<dbReference type="AlphaFoldDB" id="A0A139HFR0"/>
<sequence>MARCKQIFIDAPLSNHIYQFASTLPEGIYFFNHYFMFKDRATLAVAILQSCRQIDTKANPILHSINKATSQHVPSFCSNLEKIRSKNMGFIRAIETHTALYKIYLKKMCILLKRGKKIGEIVFVMTFLHYIRLCSAFEANGTNVSSLA</sequence>
<keyword evidence="2" id="KW-1185">Reference proteome</keyword>
<name>A0A139HFR0_9PEZI</name>
<reference evidence="1 2" key="1">
    <citation type="submission" date="2015-07" db="EMBL/GenBank/DDBJ databases">
        <title>Comparative genomics of the Sigatoka disease complex on banana suggests a link between parallel evolutionary changes in Pseudocercospora fijiensis and Pseudocercospora eumusae and increased virulence on the banana host.</title>
        <authorList>
            <person name="Chang T.-C."/>
            <person name="Salvucci A."/>
            <person name="Crous P.W."/>
            <person name="Stergiopoulos I."/>
        </authorList>
    </citation>
    <scope>NUCLEOTIDE SEQUENCE [LARGE SCALE GENOMIC DNA]</scope>
    <source>
        <strain evidence="1 2">CBS 114824</strain>
    </source>
</reference>
<dbReference type="EMBL" id="LFZN01000059">
    <property type="protein sequence ID" value="KXT01232.1"/>
    <property type="molecule type" value="Genomic_DNA"/>
</dbReference>
<dbReference type="Proteomes" id="UP000070133">
    <property type="component" value="Unassembled WGS sequence"/>
</dbReference>
<evidence type="ECO:0000313" key="1">
    <source>
        <dbReference type="EMBL" id="KXT01232.1"/>
    </source>
</evidence>
<proteinExistence type="predicted"/>